<evidence type="ECO:0000256" key="4">
    <source>
        <dbReference type="ARBA" id="ARBA00023136"/>
    </source>
</evidence>
<sequence length="487" mass="53979">MLFAPCDTFQAGVMEGITVMSLVACFSIKAMLMIIDCKYELIRNRRIRPASTNGHIGVRMRNSRIQLSNGQVVSLKLPLLSTGDSEGEDVDDDGFMVANEFSPEYCTNYGDIGYHAIGYTGRGIVDLTLIVSQVGFCCAYLIFITENLSGYFPSLSKPQWLVLLLPPLFLLTLLKRLDKLAIFSLLAQISNLFAFAVVFWFDFEHIHVSKFHPREFSWKGFPFYFAVSIYCYEGQGLILPLEESLNSSIRTNFRKYFVSTMVAVTCLYITFGASGYLSFGPETKEIITMNLPHTGELDFAMLVKSCLCFSLFFTYPVMMFPVLQLIDSRCSALEGALQSVIVRLLLVSCTGIVVLAIPNFAHLMALIGATCCTLLAFVLPAIFHLRIFSLKLTKLQRWFDYWLIVMGIAGACLGTVDALARMNAQGAHPRHMGNFSPLPEALASGAEASVFASHTTESVAHISNVIQTTLLTSLNDTTLTDKLTSLL</sequence>
<evidence type="ECO:0000256" key="2">
    <source>
        <dbReference type="ARBA" id="ARBA00022692"/>
    </source>
</evidence>
<keyword evidence="4 5" id="KW-0472">Membrane</keyword>
<feature type="transmembrane region" description="Helical" evidence="5">
    <location>
        <begin position="253"/>
        <end position="279"/>
    </location>
</feature>
<feature type="transmembrane region" description="Helical" evidence="5">
    <location>
        <begin position="363"/>
        <end position="387"/>
    </location>
</feature>
<evidence type="ECO:0000256" key="3">
    <source>
        <dbReference type="ARBA" id="ARBA00022989"/>
    </source>
</evidence>
<dbReference type="AlphaFoldDB" id="A0A7R9FQ97"/>
<evidence type="ECO:0000256" key="1">
    <source>
        <dbReference type="ARBA" id="ARBA00004141"/>
    </source>
</evidence>
<feature type="transmembrane region" description="Helical" evidence="5">
    <location>
        <begin position="181"/>
        <end position="201"/>
    </location>
</feature>
<dbReference type="GO" id="GO:0015179">
    <property type="term" value="F:L-amino acid transmembrane transporter activity"/>
    <property type="evidence" value="ECO:0007669"/>
    <property type="project" value="TreeGrafter"/>
</dbReference>
<evidence type="ECO:0000313" key="7">
    <source>
        <dbReference type="EMBL" id="CAD7251085.1"/>
    </source>
</evidence>
<keyword evidence="3 5" id="KW-1133">Transmembrane helix</keyword>
<organism evidence="7">
    <name type="scientific">Darwinula stevensoni</name>
    <dbReference type="NCBI Taxonomy" id="69355"/>
    <lineage>
        <taxon>Eukaryota</taxon>
        <taxon>Metazoa</taxon>
        <taxon>Ecdysozoa</taxon>
        <taxon>Arthropoda</taxon>
        <taxon>Crustacea</taxon>
        <taxon>Oligostraca</taxon>
        <taxon>Ostracoda</taxon>
        <taxon>Podocopa</taxon>
        <taxon>Podocopida</taxon>
        <taxon>Darwinulocopina</taxon>
        <taxon>Darwinuloidea</taxon>
        <taxon>Darwinulidae</taxon>
        <taxon>Darwinula</taxon>
    </lineage>
</organism>
<dbReference type="PANTHER" id="PTHR22950">
    <property type="entry name" value="AMINO ACID TRANSPORTER"/>
    <property type="match status" value="1"/>
</dbReference>
<comment type="subcellular location">
    <subcellularLocation>
        <location evidence="1">Membrane</location>
        <topology evidence="1">Multi-pass membrane protein</topology>
    </subcellularLocation>
</comment>
<feature type="transmembrane region" description="Helical" evidence="5">
    <location>
        <begin position="299"/>
        <end position="323"/>
    </location>
</feature>
<feature type="domain" description="Amino acid transporter transmembrane" evidence="6">
    <location>
        <begin position="108"/>
        <end position="416"/>
    </location>
</feature>
<dbReference type="Pfam" id="PF01490">
    <property type="entry name" value="Aa_trans"/>
    <property type="match status" value="1"/>
</dbReference>
<name>A0A7R9FQ97_9CRUS</name>
<dbReference type="GO" id="GO:0005774">
    <property type="term" value="C:vacuolar membrane"/>
    <property type="evidence" value="ECO:0007669"/>
    <property type="project" value="TreeGrafter"/>
</dbReference>
<dbReference type="PANTHER" id="PTHR22950:SF677">
    <property type="entry name" value="AMINO ACID TRANSPORTER TRANSMEMBRANE DOMAIN-CONTAINING PROTEIN"/>
    <property type="match status" value="1"/>
</dbReference>
<dbReference type="EMBL" id="LR902782">
    <property type="protein sequence ID" value="CAD7251085.1"/>
    <property type="molecule type" value="Genomic_DNA"/>
</dbReference>
<proteinExistence type="predicted"/>
<protein>
    <recommendedName>
        <fullName evidence="6">Amino acid transporter transmembrane domain-containing protein</fullName>
    </recommendedName>
</protein>
<dbReference type="Proteomes" id="UP000677054">
    <property type="component" value="Unassembled WGS sequence"/>
</dbReference>
<accession>A0A7R9FQ97</accession>
<dbReference type="EMBL" id="CAJPEV010003265">
    <property type="protein sequence ID" value="CAG0899359.1"/>
    <property type="molecule type" value="Genomic_DNA"/>
</dbReference>
<dbReference type="OrthoDB" id="1684102at2759"/>
<dbReference type="InterPro" id="IPR013057">
    <property type="entry name" value="AA_transpt_TM"/>
</dbReference>
<keyword evidence="8" id="KW-1185">Reference proteome</keyword>
<reference evidence="7" key="1">
    <citation type="submission" date="2020-11" db="EMBL/GenBank/DDBJ databases">
        <authorList>
            <person name="Tran Van P."/>
        </authorList>
    </citation>
    <scope>NUCLEOTIDE SEQUENCE</scope>
</reference>
<feature type="transmembrane region" description="Helical" evidence="5">
    <location>
        <begin position="124"/>
        <end position="145"/>
    </location>
</feature>
<gene>
    <name evidence="7" type="ORF">DSTB1V02_LOCUS10852</name>
</gene>
<feature type="transmembrane region" description="Helical" evidence="5">
    <location>
        <begin position="399"/>
        <end position="420"/>
    </location>
</feature>
<feature type="transmembrane region" description="Helical" evidence="5">
    <location>
        <begin position="157"/>
        <end position="174"/>
    </location>
</feature>
<keyword evidence="2 5" id="KW-0812">Transmembrane</keyword>
<evidence type="ECO:0000256" key="5">
    <source>
        <dbReference type="SAM" id="Phobius"/>
    </source>
</evidence>
<feature type="transmembrane region" description="Helical" evidence="5">
    <location>
        <begin position="12"/>
        <end position="35"/>
    </location>
</feature>
<evidence type="ECO:0000259" key="6">
    <source>
        <dbReference type="Pfam" id="PF01490"/>
    </source>
</evidence>
<feature type="transmembrane region" description="Helical" evidence="5">
    <location>
        <begin position="335"/>
        <end position="357"/>
    </location>
</feature>
<evidence type="ECO:0000313" key="8">
    <source>
        <dbReference type="Proteomes" id="UP000677054"/>
    </source>
</evidence>